<dbReference type="AlphaFoldDB" id="A0A9Q0KHX2"/>
<evidence type="ECO:0000313" key="7">
    <source>
        <dbReference type="EMBL" id="KAJ4970596.1"/>
    </source>
</evidence>
<proteinExistence type="inferred from homology"/>
<dbReference type="InterPro" id="IPR016195">
    <property type="entry name" value="Pol/histidinol_Pase-like"/>
</dbReference>
<dbReference type="PANTHER" id="PTHR13031">
    <property type="entry name" value="RIBONUCLEASE P SUBUNIT P30"/>
    <property type="match status" value="1"/>
</dbReference>
<dbReference type="FunFam" id="3.20.20.140:FF:000044">
    <property type="entry name" value="Polymerase/histidinol phosphatase-like protein"/>
    <property type="match status" value="1"/>
</dbReference>
<evidence type="ECO:0000256" key="4">
    <source>
        <dbReference type="ARBA" id="ARBA00022801"/>
    </source>
</evidence>
<organism evidence="7 8">
    <name type="scientific">Protea cynaroides</name>
    <dbReference type="NCBI Taxonomy" id="273540"/>
    <lineage>
        <taxon>Eukaryota</taxon>
        <taxon>Viridiplantae</taxon>
        <taxon>Streptophyta</taxon>
        <taxon>Embryophyta</taxon>
        <taxon>Tracheophyta</taxon>
        <taxon>Spermatophyta</taxon>
        <taxon>Magnoliopsida</taxon>
        <taxon>Proteales</taxon>
        <taxon>Proteaceae</taxon>
        <taxon>Protea</taxon>
    </lineage>
</organism>
<dbReference type="EMBL" id="JAMYWD010000005">
    <property type="protein sequence ID" value="KAJ4970596.1"/>
    <property type="molecule type" value="Genomic_DNA"/>
</dbReference>
<evidence type="ECO:0000256" key="5">
    <source>
        <dbReference type="ARBA" id="ARBA00023242"/>
    </source>
</evidence>
<keyword evidence="3" id="KW-0819">tRNA processing</keyword>
<name>A0A9Q0KHX2_9MAGN</name>
<keyword evidence="8" id="KW-1185">Reference proteome</keyword>
<protein>
    <submittedName>
        <fullName evidence="7">Uncharacterized protein</fullName>
    </submittedName>
</protein>
<evidence type="ECO:0000256" key="1">
    <source>
        <dbReference type="ARBA" id="ARBA00004123"/>
    </source>
</evidence>
<evidence type="ECO:0000256" key="6">
    <source>
        <dbReference type="SAM" id="MobiDB-lite"/>
    </source>
</evidence>
<comment type="subcellular location">
    <subcellularLocation>
        <location evidence="1">Nucleus</location>
    </subcellularLocation>
</comment>
<dbReference type="GO" id="GO:0008033">
    <property type="term" value="P:tRNA processing"/>
    <property type="evidence" value="ECO:0007669"/>
    <property type="project" value="UniProtKB-KW"/>
</dbReference>
<sequence>MGFFDLNVPYLEGGGSEKFIPDKSGKKNARLKLLVKAMEMGYTGVAYNRFMSGVMSDSDRCTISLFPLSSLLKAAPTLSASVTFHREILGVPLNSPFRQYTRLTVSVDTPRQADALNSGNPVLKSYDLVAVCPLNQLAFERACKLSEVDIIAIDFSQRLPFRLKLPLVKAAMERGIYFEIVYTPLISDVLARRQLISNAKLLVDWTRGKNLIISSASLTANELRGPYDVANLSTLLGLSMERAKEAISKNCRALVANALRKKQWFKEAIKIERISPGKQLNSKEHWLVDWHDWDGISSGEGDLMLEDITKFFSASTGAPKTSKTIDFTSIAKAMLPNDMQLKDLVSGSEAELQTPTDNTGELLSTAKEFEGSDVPNEISKHSSCPSEVPDSTITITPSKQQTFGSEDCFDSSPDDKLAALPDDLEMESTEDLSDAAKGLGGLDVFAVGTTPVDSSPQECITNRETVPELPHKTVLFAATIENSEPSTTFNAESIVLPSEDCIATIEGDLMPPIAMVKDSERPKYVILSAPNVTTSEVLVERDGREACDAPLPKDSANRESHEESGNAIALPGDEMQLVAPCGGMHGDVVHVADDRSPEEVLVEMKEQREEHSIDINRPTLDKLRAGKGRRFPKVYRQAFPFPLKRLLKPVLFKKKYRNLKQKMKMV</sequence>
<dbReference type="GO" id="GO:0005655">
    <property type="term" value="C:nucleolar ribonuclease P complex"/>
    <property type="evidence" value="ECO:0007669"/>
    <property type="project" value="TreeGrafter"/>
</dbReference>
<dbReference type="PANTHER" id="PTHR13031:SF0">
    <property type="entry name" value="RIBONUCLEASE P PROTEIN SUBUNIT P30"/>
    <property type="match status" value="1"/>
</dbReference>
<feature type="compositionally biased region" description="Basic and acidic residues" evidence="6">
    <location>
        <begin position="555"/>
        <end position="564"/>
    </location>
</feature>
<reference evidence="7" key="1">
    <citation type="journal article" date="2023" name="Plant J.">
        <title>The genome of the king protea, Protea cynaroides.</title>
        <authorList>
            <person name="Chang J."/>
            <person name="Duong T.A."/>
            <person name="Schoeman C."/>
            <person name="Ma X."/>
            <person name="Roodt D."/>
            <person name="Barker N."/>
            <person name="Li Z."/>
            <person name="Van de Peer Y."/>
            <person name="Mizrachi E."/>
        </authorList>
    </citation>
    <scope>NUCLEOTIDE SEQUENCE</scope>
    <source>
        <tissue evidence="7">Young leaves</tissue>
    </source>
</reference>
<comment type="caution">
    <text evidence="7">The sequence shown here is derived from an EMBL/GenBank/DDBJ whole genome shotgun (WGS) entry which is preliminary data.</text>
</comment>
<evidence type="ECO:0000313" key="8">
    <source>
        <dbReference type="Proteomes" id="UP001141806"/>
    </source>
</evidence>
<keyword evidence="5" id="KW-0539">Nucleus</keyword>
<dbReference type="Gene3D" id="3.20.20.140">
    <property type="entry name" value="Metal-dependent hydrolases"/>
    <property type="match status" value="1"/>
</dbReference>
<evidence type="ECO:0000256" key="2">
    <source>
        <dbReference type="ARBA" id="ARBA00007331"/>
    </source>
</evidence>
<dbReference type="SUPFAM" id="SSF89550">
    <property type="entry name" value="PHP domain-like"/>
    <property type="match status" value="1"/>
</dbReference>
<accession>A0A9Q0KHX2</accession>
<feature type="region of interest" description="Disordered" evidence="6">
    <location>
        <begin position="543"/>
        <end position="565"/>
    </location>
</feature>
<evidence type="ECO:0000256" key="3">
    <source>
        <dbReference type="ARBA" id="ARBA00022694"/>
    </source>
</evidence>
<dbReference type="Proteomes" id="UP001141806">
    <property type="component" value="Unassembled WGS sequence"/>
</dbReference>
<comment type="similarity">
    <text evidence="2">Belongs to the eukaryotic/archaeal RNase P protein component 3 family.</text>
</comment>
<keyword evidence="4" id="KW-0378">Hydrolase</keyword>
<dbReference type="GO" id="GO:0016787">
    <property type="term" value="F:hydrolase activity"/>
    <property type="evidence" value="ECO:0007669"/>
    <property type="project" value="UniProtKB-KW"/>
</dbReference>
<dbReference type="OrthoDB" id="17948at2759"/>
<gene>
    <name evidence="7" type="ORF">NE237_003695</name>
</gene>
<dbReference type="InterPro" id="IPR002738">
    <property type="entry name" value="RNase_P_p30"/>
</dbReference>
<dbReference type="GO" id="GO:0003723">
    <property type="term" value="F:RNA binding"/>
    <property type="evidence" value="ECO:0007669"/>
    <property type="project" value="TreeGrafter"/>
</dbReference>
<dbReference type="Pfam" id="PF01876">
    <property type="entry name" value="RNase_P_p30"/>
    <property type="match status" value="1"/>
</dbReference>